<comment type="caution">
    <text evidence="1">The sequence shown here is derived from an EMBL/GenBank/DDBJ whole genome shotgun (WGS) entry which is preliminary data.</text>
</comment>
<name>A0AAV4EMM9_9GAST</name>
<dbReference type="AlphaFoldDB" id="A0AAV4EMM9"/>
<accession>A0AAV4EMM9</accession>
<evidence type="ECO:0000313" key="1">
    <source>
        <dbReference type="EMBL" id="GFR62377.1"/>
    </source>
</evidence>
<proteinExistence type="predicted"/>
<dbReference type="Gene3D" id="3.30.420.10">
    <property type="entry name" value="Ribonuclease H-like superfamily/Ribonuclease H"/>
    <property type="match status" value="1"/>
</dbReference>
<reference evidence="1 2" key="1">
    <citation type="journal article" date="2021" name="Elife">
        <title>Chloroplast acquisition without the gene transfer in kleptoplastic sea slugs, Plakobranchus ocellatus.</title>
        <authorList>
            <person name="Maeda T."/>
            <person name="Takahashi S."/>
            <person name="Yoshida T."/>
            <person name="Shimamura S."/>
            <person name="Takaki Y."/>
            <person name="Nagai Y."/>
            <person name="Toyoda A."/>
            <person name="Suzuki Y."/>
            <person name="Arimoto A."/>
            <person name="Ishii H."/>
            <person name="Satoh N."/>
            <person name="Nishiyama T."/>
            <person name="Hasebe M."/>
            <person name="Maruyama T."/>
            <person name="Minagawa J."/>
            <person name="Obokata J."/>
            <person name="Shigenobu S."/>
        </authorList>
    </citation>
    <scope>NUCLEOTIDE SEQUENCE [LARGE SCALE GENOMIC DNA]</scope>
</reference>
<gene>
    <name evidence="1" type="ORF">ElyMa_001871000</name>
</gene>
<dbReference type="InterPro" id="IPR036397">
    <property type="entry name" value="RNaseH_sf"/>
</dbReference>
<organism evidence="1 2">
    <name type="scientific">Elysia marginata</name>
    <dbReference type="NCBI Taxonomy" id="1093978"/>
    <lineage>
        <taxon>Eukaryota</taxon>
        <taxon>Metazoa</taxon>
        <taxon>Spiralia</taxon>
        <taxon>Lophotrochozoa</taxon>
        <taxon>Mollusca</taxon>
        <taxon>Gastropoda</taxon>
        <taxon>Heterobranchia</taxon>
        <taxon>Euthyneura</taxon>
        <taxon>Panpulmonata</taxon>
        <taxon>Sacoglossa</taxon>
        <taxon>Placobranchoidea</taxon>
        <taxon>Plakobranchidae</taxon>
        <taxon>Elysia</taxon>
    </lineage>
</organism>
<dbReference type="PANTHER" id="PTHR46060">
    <property type="entry name" value="MARINER MOS1 TRANSPOSASE-LIKE PROTEIN"/>
    <property type="match status" value="1"/>
</dbReference>
<dbReference type="PANTHER" id="PTHR46060:SF1">
    <property type="entry name" value="MARINER MOS1 TRANSPOSASE-LIKE PROTEIN"/>
    <property type="match status" value="1"/>
</dbReference>
<dbReference type="InterPro" id="IPR052709">
    <property type="entry name" value="Transposase-MT_Hybrid"/>
</dbReference>
<keyword evidence="2" id="KW-1185">Reference proteome</keyword>
<sequence length="135" mass="15768">MILGNRRIKQKDIAKELGISKERVQHIITDILGYRKVSARWVPRMLTDEMQMQKETTSAELLKHYEEEGEELIQRVVTGDESWIHHCDPESIQAHELSFSDEIQSCCLCHKSDADCFLGLRGKCSYRIPEKRKYC</sequence>
<evidence type="ECO:0000313" key="2">
    <source>
        <dbReference type="Proteomes" id="UP000762676"/>
    </source>
</evidence>
<protein>
    <submittedName>
        <fullName evidence="1">Histone-lysine N-methyltransferase SETMAR</fullName>
    </submittedName>
</protein>
<dbReference type="EMBL" id="BMAT01003789">
    <property type="protein sequence ID" value="GFR62377.1"/>
    <property type="molecule type" value="Genomic_DNA"/>
</dbReference>
<dbReference type="GO" id="GO:0003676">
    <property type="term" value="F:nucleic acid binding"/>
    <property type="evidence" value="ECO:0007669"/>
    <property type="project" value="InterPro"/>
</dbReference>
<dbReference type="Proteomes" id="UP000762676">
    <property type="component" value="Unassembled WGS sequence"/>
</dbReference>